<dbReference type="PANTHER" id="PTHR28668">
    <property type="entry name" value="TRANSMEMBRANE PROTEIN 234"/>
    <property type="match status" value="1"/>
</dbReference>
<dbReference type="InterPro" id="IPR018908">
    <property type="entry name" value="TMEM234"/>
</dbReference>
<dbReference type="InterPro" id="IPR037185">
    <property type="entry name" value="EmrE-like"/>
</dbReference>
<dbReference type="Gene3D" id="1.10.3730.20">
    <property type="match status" value="1"/>
</dbReference>
<protein>
    <recommendedName>
        <fullName evidence="9">Transmembrane protein 234 homolog</fullName>
    </recommendedName>
</protein>
<evidence type="ECO:0000256" key="1">
    <source>
        <dbReference type="ARBA" id="ARBA00004141"/>
    </source>
</evidence>
<evidence type="ECO:0000256" key="4">
    <source>
        <dbReference type="ARBA" id="ARBA00022989"/>
    </source>
</evidence>
<evidence type="ECO:0000313" key="7">
    <source>
        <dbReference type="EMBL" id="KAG8224012.1"/>
    </source>
</evidence>
<reference evidence="7" key="2">
    <citation type="submission" date="2017-10" db="EMBL/GenBank/DDBJ databases">
        <title>Ladona fulva Genome sequencing and assembly.</title>
        <authorList>
            <person name="Murali S."/>
            <person name="Richards S."/>
            <person name="Bandaranaike D."/>
            <person name="Bellair M."/>
            <person name="Blankenburg K."/>
            <person name="Chao H."/>
            <person name="Dinh H."/>
            <person name="Doddapaneni H."/>
            <person name="Dugan-Rocha S."/>
            <person name="Elkadiri S."/>
            <person name="Gnanaolivu R."/>
            <person name="Hernandez B."/>
            <person name="Skinner E."/>
            <person name="Javaid M."/>
            <person name="Lee S."/>
            <person name="Li M."/>
            <person name="Ming W."/>
            <person name="Munidasa M."/>
            <person name="Muniz J."/>
            <person name="Nguyen L."/>
            <person name="Hughes D."/>
            <person name="Osuji N."/>
            <person name="Pu L.-L."/>
            <person name="Puazo M."/>
            <person name="Qu C."/>
            <person name="Quiroz J."/>
            <person name="Raj R."/>
            <person name="Weissenberger G."/>
            <person name="Xin Y."/>
            <person name="Zou X."/>
            <person name="Han Y."/>
            <person name="Worley K."/>
            <person name="Muzny D."/>
            <person name="Gibbs R."/>
        </authorList>
    </citation>
    <scope>NUCLEOTIDE SEQUENCE</scope>
    <source>
        <strain evidence="7">Sampled in the wild</strain>
    </source>
</reference>
<dbReference type="OrthoDB" id="43458at2759"/>
<dbReference type="EMBL" id="KZ308182">
    <property type="protein sequence ID" value="KAG8224012.1"/>
    <property type="molecule type" value="Genomic_DNA"/>
</dbReference>
<comment type="subcellular location">
    <subcellularLocation>
        <location evidence="1">Membrane</location>
        <topology evidence="1">Multi-pass membrane protein</topology>
    </subcellularLocation>
</comment>
<keyword evidence="4 6" id="KW-1133">Transmembrane helix</keyword>
<keyword evidence="5 6" id="KW-0472">Membrane</keyword>
<evidence type="ECO:0008006" key="9">
    <source>
        <dbReference type="Google" id="ProtNLM"/>
    </source>
</evidence>
<dbReference type="Proteomes" id="UP000792457">
    <property type="component" value="Unassembled WGS sequence"/>
</dbReference>
<dbReference type="PANTHER" id="PTHR28668:SF1">
    <property type="entry name" value="TRANSMEMBRANE PROTEIN 234"/>
    <property type="match status" value="1"/>
</dbReference>
<reference evidence="7" key="1">
    <citation type="submission" date="2013-04" db="EMBL/GenBank/DDBJ databases">
        <authorList>
            <person name="Qu J."/>
            <person name="Murali S.C."/>
            <person name="Bandaranaike D."/>
            <person name="Bellair M."/>
            <person name="Blankenburg K."/>
            <person name="Chao H."/>
            <person name="Dinh H."/>
            <person name="Doddapaneni H."/>
            <person name="Downs B."/>
            <person name="Dugan-Rocha S."/>
            <person name="Elkadiri S."/>
            <person name="Gnanaolivu R.D."/>
            <person name="Hernandez B."/>
            <person name="Javaid M."/>
            <person name="Jayaseelan J.C."/>
            <person name="Lee S."/>
            <person name="Li M."/>
            <person name="Ming W."/>
            <person name="Munidasa M."/>
            <person name="Muniz J."/>
            <person name="Nguyen L."/>
            <person name="Ongeri F."/>
            <person name="Osuji N."/>
            <person name="Pu L.-L."/>
            <person name="Puazo M."/>
            <person name="Qu C."/>
            <person name="Quiroz J."/>
            <person name="Raj R."/>
            <person name="Weissenberger G."/>
            <person name="Xin Y."/>
            <person name="Zou X."/>
            <person name="Han Y."/>
            <person name="Richards S."/>
            <person name="Worley K."/>
            <person name="Muzny D."/>
            <person name="Gibbs R."/>
        </authorList>
    </citation>
    <scope>NUCLEOTIDE SEQUENCE</scope>
    <source>
        <strain evidence="7">Sampled in the wild</strain>
    </source>
</reference>
<dbReference type="AlphaFoldDB" id="A0A8K0JWN4"/>
<comment type="caution">
    <text evidence="7">The sequence shown here is derived from an EMBL/GenBank/DDBJ whole genome shotgun (WGS) entry which is preliminary data.</text>
</comment>
<gene>
    <name evidence="7" type="ORF">J437_LFUL001089</name>
</gene>
<keyword evidence="8" id="KW-1185">Reference proteome</keyword>
<feature type="transmembrane region" description="Helical" evidence="6">
    <location>
        <begin position="80"/>
        <end position="98"/>
    </location>
</feature>
<evidence type="ECO:0000256" key="5">
    <source>
        <dbReference type="ARBA" id="ARBA00023136"/>
    </source>
</evidence>
<proteinExistence type="inferred from homology"/>
<organism evidence="7 8">
    <name type="scientific">Ladona fulva</name>
    <name type="common">Scarce chaser dragonfly</name>
    <name type="synonym">Libellula fulva</name>
    <dbReference type="NCBI Taxonomy" id="123851"/>
    <lineage>
        <taxon>Eukaryota</taxon>
        <taxon>Metazoa</taxon>
        <taxon>Ecdysozoa</taxon>
        <taxon>Arthropoda</taxon>
        <taxon>Hexapoda</taxon>
        <taxon>Insecta</taxon>
        <taxon>Pterygota</taxon>
        <taxon>Palaeoptera</taxon>
        <taxon>Odonata</taxon>
        <taxon>Epiprocta</taxon>
        <taxon>Anisoptera</taxon>
        <taxon>Libelluloidea</taxon>
        <taxon>Libellulidae</taxon>
        <taxon>Ladona</taxon>
    </lineage>
</organism>
<dbReference type="SUPFAM" id="SSF103481">
    <property type="entry name" value="Multidrug resistance efflux transporter EmrE"/>
    <property type="match status" value="1"/>
</dbReference>
<comment type="similarity">
    <text evidence="2">Belongs to the TMEM234 family.</text>
</comment>
<feature type="transmembrane region" description="Helical" evidence="6">
    <location>
        <begin position="55"/>
        <end position="73"/>
    </location>
</feature>
<dbReference type="GO" id="GO:0016020">
    <property type="term" value="C:membrane"/>
    <property type="evidence" value="ECO:0007669"/>
    <property type="project" value="UniProtKB-SubCell"/>
</dbReference>
<accession>A0A8K0JWN4</accession>
<evidence type="ECO:0000313" key="8">
    <source>
        <dbReference type="Proteomes" id="UP000792457"/>
    </source>
</evidence>
<evidence type="ECO:0000256" key="6">
    <source>
        <dbReference type="SAM" id="Phobius"/>
    </source>
</evidence>
<sequence>MYSPIVSFAYLFGVGVLWGGTNPFLKKSTAGVDKIKYDSKIKTFFSEVKYFFCNWKYLIPFVLNQCGSVLYFFTLQNTELSLAVPVANSLTFVFTWIVGMALGEKPADKISFTGTIFGMILILFGITLCFLDKL</sequence>
<feature type="transmembrane region" description="Helical" evidence="6">
    <location>
        <begin position="110"/>
        <end position="131"/>
    </location>
</feature>
<evidence type="ECO:0000256" key="2">
    <source>
        <dbReference type="ARBA" id="ARBA00005977"/>
    </source>
</evidence>
<evidence type="ECO:0000256" key="3">
    <source>
        <dbReference type="ARBA" id="ARBA00022692"/>
    </source>
</evidence>
<dbReference type="Pfam" id="PF10639">
    <property type="entry name" value="TMEM234"/>
    <property type="match status" value="1"/>
</dbReference>
<keyword evidence="3 6" id="KW-0812">Transmembrane</keyword>
<name>A0A8K0JWN4_LADFU</name>